<keyword evidence="1" id="KW-1185">Reference proteome</keyword>
<dbReference type="RefSeq" id="XP_075096424.1">
    <property type="nucleotide sequence ID" value="XM_075240323.1"/>
</dbReference>
<gene>
    <name evidence="2" type="primary">LOC107797236</name>
</gene>
<evidence type="ECO:0000313" key="2">
    <source>
        <dbReference type="RefSeq" id="XP_075096424.1"/>
    </source>
</evidence>
<sequence length="394" mass="45360">MATHIDFIKDITISKMQWKLKVRAVRHITVYQLSAIRIHITVYQLSAIRIHITVYGDRISASIGKSVLHLFKTQITELGLYNMANFIVCHNKEKFNTTKHRLRLTFTQRTTVAETTDPLFPINIFDLRPYDQLINKVDVNKTELFDVIGEIVNFSEVQTQNQGGISRKFMDIELEDDERKKLSATFWGEFVDEIVPHLLSANNQPIIVVMQLIKAHKYQDSYFVRNTWNASKLWINPNFPQSDEFKTRYKLQVRVMDTTGSVSLLLWGRETMFLIGESAKELKEGSKVIIKTENIHQQKEVYSVVKLTDEEQLINKYSPAQPSDDLTEPDFNNIQVLDGEKECEDSTEDNDTTDVAHTPAQIGITNAATMVEEDPNAQLSGNKMKRVFKKKKTT</sequence>
<reference evidence="2" key="2">
    <citation type="submission" date="2025-08" db="UniProtKB">
        <authorList>
            <consortium name="RefSeq"/>
        </authorList>
    </citation>
    <scope>IDENTIFICATION</scope>
    <source>
        <tissue evidence="2">Leaf</tissue>
    </source>
</reference>
<evidence type="ECO:0000313" key="1">
    <source>
        <dbReference type="Proteomes" id="UP000790787"/>
    </source>
</evidence>
<proteinExistence type="predicted"/>
<reference evidence="1" key="1">
    <citation type="journal article" date="2014" name="Nat. Commun.">
        <title>The tobacco genome sequence and its comparison with those of tomato and potato.</title>
        <authorList>
            <person name="Sierro N."/>
            <person name="Battey J.N."/>
            <person name="Ouadi S."/>
            <person name="Bakaher N."/>
            <person name="Bovet L."/>
            <person name="Willig A."/>
            <person name="Goepfert S."/>
            <person name="Peitsch M.C."/>
            <person name="Ivanov N.V."/>
        </authorList>
    </citation>
    <scope>NUCLEOTIDE SEQUENCE [LARGE SCALE GENOMIC DNA]</scope>
</reference>
<protein>
    <submittedName>
        <fullName evidence="2">Uncharacterized protein LOC107797236</fullName>
    </submittedName>
</protein>
<organism evidence="1 2">
    <name type="scientific">Nicotiana tabacum</name>
    <name type="common">Common tobacco</name>
    <dbReference type="NCBI Taxonomy" id="4097"/>
    <lineage>
        <taxon>Eukaryota</taxon>
        <taxon>Viridiplantae</taxon>
        <taxon>Streptophyta</taxon>
        <taxon>Embryophyta</taxon>
        <taxon>Tracheophyta</taxon>
        <taxon>Spermatophyta</taxon>
        <taxon>Magnoliopsida</taxon>
        <taxon>eudicotyledons</taxon>
        <taxon>Gunneridae</taxon>
        <taxon>Pentapetalae</taxon>
        <taxon>asterids</taxon>
        <taxon>lamiids</taxon>
        <taxon>Solanales</taxon>
        <taxon>Solanaceae</taxon>
        <taxon>Nicotianoideae</taxon>
        <taxon>Nicotianeae</taxon>
        <taxon>Nicotiana</taxon>
    </lineage>
</organism>
<dbReference type="Proteomes" id="UP000790787">
    <property type="component" value="Chromosome 20"/>
</dbReference>
<name>A0AC58TGR9_TOBAC</name>
<accession>A0AC58TGR9</accession>